<protein>
    <submittedName>
        <fullName evidence="5">Polysaccharide export protein</fullName>
    </submittedName>
</protein>
<proteinExistence type="predicted"/>
<evidence type="ECO:0000313" key="5">
    <source>
        <dbReference type="EMBL" id="MBT2163539.1"/>
    </source>
</evidence>
<feature type="domain" description="Polysaccharide export protein N-terminal" evidence="3">
    <location>
        <begin position="61"/>
        <end position="156"/>
    </location>
</feature>
<feature type="domain" description="Soluble ligand binding" evidence="4">
    <location>
        <begin position="160"/>
        <end position="214"/>
    </location>
</feature>
<feature type="transmembrane region" description="Helical" evidence="2">
    <location>
        <begin position="251"/>
        <end position="270"/>
    </location>
</feature>
<dbReference type="PANTHER" id="PTHR33619:SF3">
    <property type="entry name" value="POLYSACCHARIDE EXPORT PROTEIN GFCE-RELATED"/>
    <property type="match status" value="1"/>
</dbReference>
<evidence type="ECO:0000313" key="6">
    <source>
        <dbReference type="Proteomes" id="UP000740413"/>
    </source>
</evidence>
<sequence>MTIKPGMKKPAINFFKSIYGVLSIQRIIIVLVTLTLTSCYTSKGVNYLQSESHEMTLRLRPTEYGVQPNDVLSVKVQSRDPDQVAYFNNATVANINLQANPASLFLTGYTVDKAGSIHLAIVGSLKVQDLTIEEIRDLVQTEIDKYLLNAVVSVKITSFKVSVLGDVKNPGTNYIYNTQATIFEALSAAGDLNISGKRKNVKLIRQHGDKSIVVDLDLTSPDIIGSPYYFLHPNDVLYVETSKENLFQRNLGVFSLVLSAISTTILVLSFNSN</sequence>
<organism evidence="5 6">
    <name type="scientific">Zobellia barbeyronii</name>
    <dbReference type="NCBI Taxonomy" id="2748009"/>
    <lineage>
        <taxon>Bacteria</taxon>
        <taxon>Pseudomonadati</taxon>
        <taxon>Bacteroidota</taxon>
        <taxon>Flavobacteriia</taxon>
        <taxon>Flavobacteriales</taxon>
        <taxon>Flavobacteriaceae</taxon>
        <taxon>Zobellia</taxon>
    </lineage>
</organism>
<keyword evidence="1" id="KW-0732">Signal</keyword>
<dbReference type="Pfam" id="PF10531">
    <property type="entry name" value="SLBB"/>
    <property type="match status" value="1"/>
</dbReference>
<evidence type="ECO:0000256" key="2">
    <source>
        <dbReference type="SAM" id="Phobius"/>
    </source>
</evidence>
<evidence type="ECO:0000259" key="3">
    <source>
        <dbReference type="Pfam" id="PF02563"/>
    </source>
</evidence>
<evidence type="ECO:0000259" key="4">
    <source>
        <dbReference type="Pfam" id="PF10531"/>
    </source>
</evidence>
<keyword evidence="6" id="KW-1185">Reference proteome</keyword>
<dbReference type="InterPro" id="IPR019554">
    <property type="entry name" value="Soluble_ligand-bd"/>
</dbReference>
<accession>A0ABS5WJK8</accession>
<dbReference type="InterPro" id="IPR003715">
    <property type="entry name" value="Poly_export_N"/>
</dbReference>
<dbReference type="Proteomes" id="UP000740413">
    <property type="component" value="Unassembled WGS sequence"/>
</dbReference>
<dbReference type="Gene3D" id="3.30.1950.10">
    <property type="entry name" value="wza like domain"/>
    <property type="match status" value="1"/>
</dbReference>
<dbReference type="PANTHER" id="PTHR33619">
    <property type="entry name" value="POLYSACCHARIDE EXPORT PROTEIN GFCE-RELATED"/>
    <property type="match status" value="1"/>
</dbReference>
<reference evidence="6" key="1">
    <citation type="submission" date="2023-07" db="EMBL/GenBank/DDBJ databases">
        <title>Zobellia barbeyronii sp. nov., a new marine flavobacterium, isolated from green and red algae.</title>
        <authorList>
            <person name="Nedashkovskaya O.I."/>
            <person name="Otstavnykh N."/>
            <person name="Zhukova N."/>
            <person name="Guzev K."/>
            <person name="Chausova V."/>
            <person name="Tekutyeva L."/>
            <person name="Mikhailov V."/>
            <person name="Isaeva M."/>
        </authorList>
    </citation>
    <scope>NUCLEOTIDE SEQUENCE [LARGE SCALE GENOMIC DNA]</scope>
    <source>
        <strain evidence="6">KMM 6746</strain>
    </source>
</reference>
<name>A0ABS5WJK8_9FLAO</name>
<keyword evidence="2" id="KW-0812">Transmembrane</keyword>
<comment type="caution">
    <text evidence="5">The sequence shown here is derived from an EMBL/GenBank/DDBJ whole genome shotgun (WGS) entry which is preliminary data.</text>
</comment>
<dbReference type="Gene3D" id="3.10.560.10">
    <property type="entry name" value="Outer membrane lipoprotein wza domain like"/>
    <property type="match status" value="1"/>
</dbReference>
<dbReference type="EMBL" id="JACATN010000008">
    <property type="protein sequence ID" value="MBT2163539.1"/>
    <property type="molecule type" value="Genomic_DNA"/>
</dbReference>
<keyword evidence="2" id="KW-1133">Transmembrane helix</keyword>
<evidence type="ECO:0000256" key="1">
    <source>
        <dbReference type="ARBA" id="ARBA00022729"/>
    </source>
</evidence>
<keyword evidence="2" id="KW-0472">Membrane</keyword>
<dbReference type="InterPro" id="IPR049712">
    <property type="entry name" value="Poly_export"/>
</dbReference>
<gene>
    <name evidence="5" type="ORF">HW347_19870</name>
</gene>
<dbReference type="RefSeq" id="WP_214613475.1">
    <property type="nucleotide sequence ID" value="NZ_JACATN010000008.1"/>
</dbReference>
<dbReference type="Pfam" id="PF02563">
    <property type="entry name" value="Poly_export"/>
    <property type="match status" value="1"/>
</dbReference>